<evidence type="ECO:0000256" key="6">
    <source>
        <dbReference type="ARBA" id="ARBA00023242"/>
    </source>
</evidence>
<dbReference type="EMBL" id="BRXZ01000371">
    <property type="protein sequence ID" value="GMI10364.1"/>
    <property type="molecule type" value="Genomic_DNA"/>
</dbReference>
<keyword evidence="6 10" id="KW-0539">Nucleus</keyword>
<evidence type="ECO:0000256" key="3">
    <source>
        <dbReference type="ARBA" id="ARBA00022517"/>
    </source>
</evidence>
<keyword evidence="3 10" id="KW-0690">Ribosome biogenesis</keyword>
<dbReference type="InterPro" id="IPR037278">
    <property type="entry name" value="ARFGAP/RecO"/>
</dbReference>
<dbReference type="GO" id="GO:0034513">
    <property type="term" value="F:box H/ACA snoRNA binding"/>
    <property type="evidence" value="ECO:0007669"/>
    <property type="project" value="TreeGrafter"/>
</dbReference>
<evidence type="ECO:0000256" key="10">
    <source>
        <dbReference type="RuleBase" id="RU364004"/>
    </source>
</evidence>
<comment type="function">
    <text evidence="10">Required for ribosome biogenesis. Part of a complex which catalyzes pseudouridylation of rRNA. This involves the isomerization of uridine such that the ribose is subsequently attached to C5, instead of the normal N1. Pseudouridine ("psi") residues may serve to stabilize the conformation of rRNAs.</text>
</comment>
<comment type="similarity">
    <text evidence="8 10">Belongs to the GAR1 family.</text>
</comment>
<dbReference type="Proteomes" id="UP001165082">
    <property type="component" value="Unassembled WGS sequence"/>
</dbReference>
<dbReference type="Gene3D" id="2.40.10.230">
    <property type="entry name" value="Probable tRNA pseudouridine synthase domain"/>
    <property type="match status" value="1"/>
</dbReference>
<dbReference type="GO" id="GO:0009507">
    <property type="term" value="C:chloroplast"/>
    <property type="evidence" value="ECO:0007669"/>
    <property type="project" value="UniProtKB-SubCell"/>
</dbReference>
<protein>
    <recommendedName>
        <fullName evidence="10">H/ACA ribonucleoprotein complex subunit</fullName>
    </recommendedName>
</protein>
<evidence type="ECO:0000259" key="11">
    <source>
        <dbReference type="PROSITE" id="PS50115"/>
    </source>
</evidence>
<dbReference type="PROSITE" id="PS50115">
    <property type="entry name" value="ARFGAP"/>
    <property type="match status" value="1"/>
</dbReference>
<evidence type="ECO:0000313" key="13">
    <source>
        <dbReference type="Proteomes" id="UP001165082"/>
    </source>
</evidence>
<reference evidence="12" key="1">
    <citation type="submission" date="2022-07" db="EMBL/GenBank/DDBJ databases">
        <title>Genome analysis of Parmales, a sister group of diatoms, reveals the evolutionary specialization of diatoms from phago-mixotrophs to photoautotrophs.</title>
        <authorList>
            <person name="Ban H."/>
            <person name="Sato S."/>
            <person name="Yoshikawa S."/>
            <person name="Kazumasa Y."/>
            <person name="Nakamura Y."/>
            <person name="Ichinomiya M."/>
            <person name="Saitoh K."/>
            <person name="Sato N."/>
            <person name="Blanc-Mathieu R."/>
            <person name="Endo H."/>
            <person name="Kuwata A."/>
            <person name="Ogata H."/>
        </authorList>
    </citation>
    <scope>NUCLEOTIDE SEQUENCE</scope>
</reference>
<accession>A0A9W7FDZ8</accession>
<dbReference type="OrthoDB" id="2187159at2759"/>
<organism evidence="12 13">
    <name type="scientific">Triparma retinervis</name>
    <dbReference type="NCBI Taxonomy" id="2557542"/>
    <lineage>
        <taxon>Eukaryota</taxon>
        <taxon>Sar</taxon>
        <taxon>Stramenopiles</taxon>
        <taxon>Ochrophyta</taxon>
        <taxon>Bolidophyceae</taxon>
        <taxon>Parmales</taxon>
        <taxon>Triparmaceae</taxon>
        <taxon>Triparma</taxon>
    </lineage>
</organism>
<name>A0A9W7FDZ8_9STRA</name>
<dbReference type="Gene3D" id="1.10.220.150">
    <property type="entry name" value="Arf GTPase activating protein"/>
    <property type="match status" value="1"/>
</dbReference>
<dbReference type="Pfam" id="PF04410">
    <property type="entry name" value="Gar1"/>
    <property type="match status" value="1"/>
</dbReference>
<feature type="domain" description="Arf-GAP" evidence="11">
    <location>
        <begin position="114"/>
        <end position="158"/>
    </location>
</feature>
<dbReference type="SUPFAM" id="SSF50447">
    <property type="entry name" value="Translation proteins"/>
    <property type="match status" value="1"/>
</dbReference>
<dbReference type="InterPro" id="IPR007504">
    <property type="entry name" value="H/ACA_rnp_Gar1/Naf1"/>
</dbReference>
<comment type="subunit">
    <text evidence="10">Component of the small nucleolar ribonucleoprotein particles containing H/ACA-type snoRNAs (H/ACA snoRNPs).</text>
</comment>
<evidence type="ECO:0000256" key="1">
    <source>
        <dbReference type="ARBA" id="ARBA00004229"/>
    </source>
</evidence>
<keyword evidence="5 10" id="KW-0694">RNA-binding</keyword>
<keyword evidence="13" id="KW-1185">Reference proteome</keyword>
<dbReference type="GO" id="GO:0031429">
    <property type="term" value="C:box H/ACA snoRNP complex"/>
    <property type="evidence" value="ECO:0007669"/>
    <property type="project" value="TreeGrafter"/>
</dbReference>
<evidence type="ECO:0000256" key="2">
    <source>
        <dbReference type="ARBA" id="ARBA00004604"/>
    </source>
</evidence>
<evidence type="ECO:0000256" key="9">
    <source>
        <dbReference type="PROSITE-ProRule" id="PRU00288"/>
    </source>
</evidence>
<dbReference type="PANTHER" id="PTHR23237:SF6">
    <property type="entry name" value="H_ACA RIBONUCLEOPROTEIN COMPLEX SUBUNIT 1"/>
    <property type="match status" value="1"/>
</dbReference>
<comment type="subcellular location">
    <subcellularLocation>
        <location evidence="2 10">Nucleus</location>
        <location evidence="2 10">Nucleolus</location>
    </subcellularLocation>
    <subcellularLocation>
        <location evidence="1">Plastid</location>
        <location evidence="1">Chloroplast</location>
    </subcellularLocation>
</comment>
<dbReference type="AlphaFoldDB" id="A0A9W7FDZ8"/>
<evidence type="ECO:0000313" key="12">
    <source>
        <dbReference type="EMBL" id="GMI10364.1"/>
    </source>
</evidence>
<keyword evidence="9" id="KW-0862">Zinc</keyword>
<dbReference type="GO" id="GO:0008270">
    <property type="term" value="F:zinc ion binding"/>
    <property type="evidence" value="ECO:0007669"/>
    <property type="project" value="UniProtKB-KW"/>
</dbReference>
<dbReference type="SUPFAM" id="SSF57863">
    <property type="entry name" value="ArfGap/RecO-like zinc finger"/>
    <property type="match status" value="1"/>
</dbReference>
<evidence type="ECO:0000256" key="8">
    <source>
        <dbReference type="ARBA" id="ARBA00038293"/>
    </source>
</evidence>
<keyword evidence="7 10" id="KW-0687">Ribonucleoprotein</keyword>
<dbReference type="PANTHER" id="PTHR23237">
    <property type="entry name" value="NUCLEOLAR PROTEIN FAMILY A MEMBER 1 SNORNP PROTEIN GAR1"/>
    <property type="match status" value="1"/>
</dbReference>
<gene>
    <name evidence="12" type="ORF">TrRE_jg6695</name>
</gene>
<sequence>MICKVLDECGKVPYFNAPIYLENIKKIGKVDEVFGRVDHVMFTVKPDPGVGLSGWEKGDKVFIGPDKLLPLSRFTDTGKKAGGGGRGGGGRDLRIFLRFILTIVMRKKSGVSPNDLLRKVNRLPGNKVCADCPERLPQYVNSAFLTFVCTNCAGIHRR</sequence>
<keyword evidence="9" id="KW-0863">Zinc-finger</keyword>
<evidence type="ECO:0000256" key="7">
    <source>
        <dbReference type="ARBA" id="ARBA00023274"/>
    </source>
</evidence>
<dbReference type="InterPro" id="IPR001164">
    <property type="entry name" value="ArfGAP_dom"/>
</dbReference>
<proteinExistence type="inferred from homology"/>
<evidence type="ECO:0000256" key="4">
    <source>
        <dbReference type="ARBA" id="ARBA00022552"/>
    </source>
</evidence>
<dbReference type="InterPro" id="IPR038508">
    <property type="entry name" value="ArfGAP_dom_sf"/>
</dbReference>
<dbReference type="GO" id="GO:0000454">
    <property type="term" value="P:snoRNA guided rRNA pseudouridine synthesis"/>
    <property type="evidence" value="ECO:0007669"/>
    <property type="project" value="TreeGrafter"/>
</dbReference>
<keyword evidence="9" id="KW-0479">Metal-binding</keyword>
<dbReference type="GO" id="GO:0005096">
    <property type="term" value="F:GTPase activator activity"/>
    <property type="evidence" value="ECO:0007669"/>
    <property type="project" value="InterPro"/>
</dbReference>
<dbReference type="InterPro" id="IPR038664">
    <property type="entry name" value="Gar1/Naf1_Cbf5-bd_sf"/>
</dbReference>
<evidence type="ECO:0000256" key="5">
    <source>
        <dbReference type="ARBA" id="ARBA00022884"/>
    </source>
</evidence>
<dbReference type="Pfam" id="PF01412">
    <property type="entry name" value="ArfGap"/>
    <property type="match status" value="1"/>
</dbReference>
<keyword evidence="4 10" id="KW-0698">rRNA processing</keyword>
<dbReference type="InterPro" id="IPR009000">
    <property type="entry name" value="Transl_B-barrel_sf"/>
</dbReference>
<comment type="caution">
    <text evidence="12">The sequence shown here is derived from an EMBL/GenBank/DDBJ whole genome shotgun (WGS) entry which is preliminary data.</text>
</comment>